<gene>
    <name evidence="2" type="ORF">K7432_016939</name>
</gene>
<evidence type="ECO:0000313" key="2">
    <source>
        <dbReference type="EMBL" id="KAK9674735.1"/>
    </source>
</evidence>
<feature type="chain" id="PRO_5047168297" evidence="1">
    <location>
        <begin position="20"/>
        <end position="260"/>
    </location>
</feature>
<feature type="signal peptide" evidence="1">
    <location>
        <begin position="1"/>
        <end position="19"/>
    </location>
</feature>
<accession>A0ABR2VKY2</accession>
<dbReference type="Proteomes" id="UP001479436">
    <property type="component" value="Unassembled WGS sequence"/>
</dbReference>
<reference evidence="2 3" key="1">
    <citation type="submission" date="2023-04" db="EMBL/GenBank/DDBJ databases">
        <title>Genome of Basidiobolus ranarum AG-B5.</title>
        <authorList>
            <person name="Stajich J.E."/>
            <person name="Carter-House D."/>
            <person name="Gryganskyi A."/>
        </authorList>
    </citation>
    <scope>NUCLEOTIDE SEQUENCE [LARGE SCALE GENOMIC DNA]</scope>
    <source>
        <strain evidence="2 3">AG-B5</strain>
    </source>
</reference>
<evidence type="ECO:0000256" key="1">
    <source>
        <dbReference type="SAM" id="SignalP"/>
    </source>
</evidence>
<dbReference type="EMBL" id="JASJQH010010048">
    <property type="protein sequence ID" value="KAK9674735.1"/>
    <property type="molecule type" value="Genomic_DNA"/>
</dbReference>
<keyword evidence="1" id="KW-0732">Signal</keyword>
<protein>
    <submittedName>
        <fullName evidence="2">Uncharacterized protein</fullName>
    </submittedName>
</protein>
<organism evidence="2 3">
    <name type="scientific">Basidiobolus ranarum</name>
    <dbReference type="NCBI Taxonomy" id="34480"/>
    <lineage>
        <taxon>Eukaryota</taxon>
        <taxon>Fungi</taxon>
        <taxon>Fungi incertae sedis</taxon>
        <taxon>Zoopagomycota</taxon>
        <taxon>Entomophthoromycotina</taxon>
        <taxon>Basidiobolomycetes</taxon>
        <taxon>Basidiobolales</taxon>
        <taxon>Basidiobolaceae</taxon>
        <taxon>Basidiobolus</taxon>
    </lineage>
</organism>
<evidence type="ECO:0000313" key="3">
    <source>
        <dbReference type="Proteomes" id="UP001479436"/>
    </source>
</evidence>
<comment type="caution">
    <text evidence="2">The sequence shown here is derived from an EMBL/GenBank/DDBJ whole genome shotgun (WGS) entry which is preliminary data.</text>
</comment>
<proteinExistence type="predicted"/>
<name>A0ABR2VKY2_9FUNG</name>
<sequence length="260" mass="28425">MIPANNLLLLLSSALLASSFVVERGYVPPAGISYCQDLLSHLNTRHGLNIDPGMCRGRPDKSDDGLELLNPADLTCDELAVRVRALGIHVDANVCLGNIVNESHRNAKRSEDDDERRCRDIVARLRLLKVNTNTDGVKVDANVCVGLRGAGGLSRNEINRMGCEALVVKARILNIIDADVNICLQNGREPRKLRRSGDDEYNECDDVVARLRLLGLKVNANVCLGIKGSNGWSKEHIDRLECADIVAHAKVLGIIRHSQG</sequence>
<keyword evidence="3" id="KW-1185">Reference proteome</keyword>